<dbReference type="InterPro" id="IPR014875">
    <property type="entry name" value="Mor_transcription_activator"/>
</dbReference>
<keyword evidence="2" id="KW-1185">Reference proteome</keyword>
<dbReference type="Proteomes" id="UP000595373">
    <property type="component" value="Chromosome"/>
</dbReference>
<evidence type="ECO:0000313" key="1">
    <source>
        <dbReference type="EMBL" id="QQF83370.1"/>
    </source>
</evidence>
<sequence length="141" mass="16176">MMDFEGVENYLPESIKGIVEVIGLLDTEKLVKAFGGVSFQFSGSAKCFERLVDVLGEESAVKLQRYIGVGEVYIPRCETALRILRNQQIYAEFCYLTENKKMSGRMAVLALCPKYRVSDRTAWEAIRYYQQNRKMQQIALI</sequence>
<dbReference type="AlphaFoldDB" id="A0A9Q6Z2C2"/>
<dbReference type="OrthoDB" id="8896696at2"/>
<dbReference type="Pfam" id="PF08765">
    <property type="entry name" value="Mor"/>
    <property type="match status" value="1"/>
</dbReference>
<accession>A0A9Q6Z2C2</accession>
<evidence type="ECO:0000313" key="2">
    <source>
        <dbReference type="Proteomes" id="UP000595373"/>
    </source>
</evidence>
<organism evidence="1 2">
    <name type="scientific">Histophilus somni</name>
    <name type="common">Haemophilus somnus</name>
    <dbReference type="NCBI Taxonomy" id="731"/>
    <lineage>
        <taxon>Bacteria</taxon>
        <taxon>Pseudomonadati</taxon>
        <taxon>Pseudomonadota</taxon>
        <taxon>Gammaproteobacteria</taxon>
        <taxon>Pasteurellales</taxon>
        <taxon>Pasteurellaceae</taxon>
        <taxon>Histophilus</taxon>
    </lineage>
</organism>
<proteinExistence type="predicted"/>
<dbReference type="EMBL" id="CP066558">
    <property type="protein sequence ID" value="QQF83370.1"/>
    <property type="molecule type" value="Genomic_DNA"/>
</dbReference>
<dbReference type="InterPro" id="IPR009057">
    <property type="entry name" value="Homeodomain-like_sf"/>
</dbReference>
<gene>
    <name evidence="1" type="ORF">JFL49_08600</name>
</gene>
<dbReference type="SUPFAM" id="SSF46689">
    <property type="entry name" value="Homeodomain-like"/>
    <property type="match status" value="1"/>
</dbReference>
<name>A0A9Q6Z2C2_HISSO</name>
<protein>
    <submittedName>
        <fullName evidence="1">Mor transcription activator family protein</fullName>
    </submittedName>
</protein>
<reference evidence="1 2" key="1">
    <citation type="submission" date="2020-12" db="EMBL/GenBank/DDBJ databases">
        <title>ASc-MMNZ-VFA-070.</title>
        <authorList>
            <person name="Schryvers A."/>
            <person name="Mostafa Nazari M."/>
            <person name="Farshchi Andisi V."/>
            <person name="Timsit E."/>
            <person name="Walter Morck D."/>
        </authorList>
    </citation>
    <scope>NUCLEOTIDE SEQUENCE [LARGE SCALE GENOMIC DNA]</scope>
    <source>
        <strain evidence="1 2">ASc-MMNZ-VFA-070</strain>
    </source>
</reference>